<organism evidence="1 2">
    <name type="scientific">Bacteriophage DSS3_VP1</name>
    <dbReference type="NCBI Taxonomy" id="2664196"/>
    <lineage>
        <taxon>Viruses</taxon>
        <taxon>Duplodnaviria</taxon>
        <taxon>Heunggongvirae</taxon>
        <taxon>Uroviricota</taxon>
        <taxon>Caudoviricetes</taxon>
        <taxon>Naomviridae</taxon>
        <taxon>Noahvirus</taxon>
        <taxon>Noahvirus arc</taxon>
    </lineage>
</organism>
<accession>A0A7S5FT11</accession>
<evidence type="ECO:0000313" key="2">
    <source>
        <dbReference type="Proteomes" id="UP000594402"/>
    </source>
</evidence>
<sequence length="131" mass="15046">MTNVNYKDLLIATLKSNRQLCESLMDSEPGYNVLHYSHDILQSFCDGAEVLDNYGGENQGSTYYSVVRFELKDGQGYATLKFEGWYASYNGADFERFFEVYGVEVTKTEWRQGSSEEYEPGSYEDYSTSSY</sequence>
<protein>
    <submittedName>
        <fullName evidence="1">Uncharacterized protein</fullName>
    </submittedName>
</protein>
<dbReference type="Proteomes" id="UP000594402">
    <property type="component" value="Segment"/>
</dbReference>
<gene>
    <name evidence="1" type="ORF">DSS3VP1_00103</name>
</gene>
<dbReference type="EMBL" id="MN602266">
    <property type="protein sequence ID" value="QGH74671.1"/>
    <property type="molecule type" value="Genomic_DNA"/>
</dbReference>
<evidence type="ECO:0000313" key="1">
    <source>
        <dbReference type="EMBL" id="QGH74671.1"/>
    </source>
</evidence>
<reference evidence="1 2" key="1">
    <citation type="submission" date="2019-10" db="EMBL/GenBank/DDBJ databases">
        <title>Isolation and characterisation of a new family of globally distributed lytic roseophage, the Naomivirus.</title>
        <authorList>
            <person name="Rihtman B."/>
            <person name="Puxty R.J."/>
            <person name="Hapeshi A."/>
            <person name="Zhan Y."/>
            <person name="Michinevski S."/>
            <person name="Waterfield N.R."/>
            <person name="Chen F."/>
            <person name="Millard A.D."/>
            <person name="Scanlan D.J."/>
            <person name="Chen Y."/>
        </authorList>
    </citation>
    <scope>NUCLEOTIDE SEQUENCE [LARGE SCALE GENOMIC DNA]</scope>
</reference>
<proteinExistence type="predicted"/>
<keyword evidence="2" id="KW-1185">Reference proteome</keyword>
<name>A0A7S5FT11_9CAUD</name>